<keyword evidence="7 15" id="KW-0269">Exonuclease</keyword>
<evidence type="ECO:0000256" key="8">
    <source>
        <dbReference type="ARBA" id="ARBA00022840"/>
    </source>
</evidence>
<comment type="similarity">
    <text evidence="15">Belongs to the helicase family. UvrD subfamily.</text>
</comment>
<dbReference type="Pfam" id="PF13361">
    <property type="entry name" value="UvrD_C"/>
    <property type="match status" value="1"/>
</dbReference>
<keyword evidence="5 15" id="KW-0378">Hydrolase</keyword>
<keyword evidence="12 15" id="KW-0413">Isomerase</keyword>
<dbReference type="EMBL" id="JACBZN010000001">
    <property type="protein sequence ID" value="NYI37679.1"/>
    <property type="molecule type" value="Genomic_DNA"/>
</dbReference>
<dbReference type="CDD" id="cd22352">
    <property type="entry name" value="RecB_C-like"/>
    <property type="match status" value="1"/>
</dbReference>
<evidence type="ECO:0000313" key="20">
    <source>
        <dbReference type="EMBL" id="NYI37679.1"/>
    </source>
</evidence>
<dbReference type="InterPro" id="IPR027417">
    <property type="entry name" value="P-loop_NTPase"/>
</dbReference>
<keyword evidence="21" id="KW-1185">Reference proteome</keyword>
<keyword evidence="10 15" id="KW-0238">DNA-binding</keyword>
<dbReference type="SUPFAM" id="SSF52540">
    <property type="entry name" value="P-loop containing nucleoside triphosphate hydrolases"/>
    <property type="match status" value="1"/>
</dbReference>
<feature type="region of interest" description="Disordered" evidence="17">
    <location>
        <begin position="802"/>
        <end position="823"/>
    </location>
</feature>
<feature type="active site" description="For nuclease activity" evidence="15">
    <location>
        <position position="999"/>
    </location>
</feature>
<feature type="domain" description="UvrD-like helicase C-terminal" evidence="19">
    <location>
        <begin position="377"/>
        <end position="628"/>
    </location>
</feature>
<evidence type="ECO:0000256" key="17">
    <source>
        <dbReference type="SAM" id="MobiDB-lite"/>
    </source>
</evidence>
<accession>A0ABX2SFK1</accession>
<evidence type="ECO:0000256" key="10">
    <source>
        <dbReference type="ARBA" id="ARBA00023125"/>
    </source>
</evidence>
<dbReference type="Pfam" id="PF00580">
    <property type="entry name" value="UvrD-helicase"/>
    <property type="match status" value="1"/>
</dbReference>
<keyword evidence="8 15" id="KW-0067">ATP-binding</keyword>
<comment type="catalytic activity">
    <reaction evidence="14 15">
        <text>ATP + H2O = ADP + phosphate + H(+)</text>
        <dbReference type="Rhea" id="RHEA:13065"/>
        <dbReference type="ChEBI" id="CHEBI:15377"/>
        <dbReference type="ChEBI" id="CHEBI:15378"/>
        <dbReference type="ChEBI" id="CHEBI:30616"/>
        <dbReference type="ChEBI" id="CHEBI:43474"/>
        <dbReference type="ChEBI" id="CHEBI:456216"/>
        <dbReference type="EC" id="5.6.2.4"/>
    </reaction>
</comment>
<evidence type="ECO:0000256" key="5">
    <source>
        <dbReference type="ARBA" id="ARBA00022801"/>
    </source>
</evidence>
<dbReference type="InterPro" id="IPR038726">
    <property type="entry name" value="PDDEXK_AddAB-type"/>
</dbReference>
<evidence type="ECO:0000259" key="18">
    <source>
        <dbReference type="PROSITE" id="PS51198"/>
    </source>
</evidence>
<evidence type="ECO:0000256" key="13">
    <source>
        <dbReference type="ARBA" id="ARBA00034617"/>
    </source>
</evidence>
<keyword evidence="9 15" id="KW-0460">Magnesium</keyword>
<comment type="caution">
    <text evidence="20">The sequence shown here is derived from an EMBL/GenBank/DDBJ whole genome shotgun (WGS) entry which is preliminary data.</text>
</comment>
<proteinExistence type="inferred from homology"/>
<feature type="region of interest" description="Nuclease activity, interacts with RecD and RecA" evidence="15">
    <location>
        <begin position="790"/>
        <end position="1111"/>
    </location>
</feature>
<dbReference type="Gene3D" id="3.40.50.300">
    <property type="entry name" value="P-loop containing nucleotide triphosphate hydrolases"/>
    <property type="match status" value="2"/>
</dbReference>
<feature type="compositionally biased region" description="Acidic residues" evidence="17">
    <location>
        <begin position="814"/>
        <end position="823"/>
    </location>
</feature>
<name>A0ABX2SFK1_9ACTN</name>
<comment type="subunit">
    <text evidence="15">Heterotrimer of RecB, RecC and RecD. All subunits contribute to DNA-binding. Interacts with RecA.</text>
</comment>
<evidence type="ECO:0000256" key="4">
    <source>
        <dbReference type="ARBA" id="ARBA00022763"/>
    </source>
</evidence>
<feature type="binding site" evidence="15">
    <location>
        <position position="999"/>
    </location>
    <ligand>
        <name>Mg(2+)</name>
        <dbReference type="ChEBI" id="CHEBI:18420"/>
    </ligand>
</feature>
<dbReference type="RefSeq" id="WP_317628283.1">
    <property type="nucleotide sequence ID" value="NZ_JACBZN010000001.1"/>
</dbReference>
<evidence type="ECO:0000256" key="1">
    <source>
        <dbReference type="ARBA" id="ARBA00022722"/>
    </source>
</evidence>
<evidence type="ECO:0000256" key="12">
    <source>
        <dbReference type="ARBA" id="ARBA00023235"/>
    </source>
</evidence>
<dbReference type="Pfam" id="PF12705">
    <property type="entry name" value="PDDEXK_1"/>
    <property type="match status" value="1"/>
</dbReference>
<evidence type="ECO:0000256" key="9">
    <source>
        <dbReference type="ARBA" id="ARBA00022842"/>
    </source>
</evidence>
<comment type="cofactor">
    <cofactor evidence="15">
        <name>Mg(2+)</name>
        <dbReference type="ChEBI" id="CHEBI:18420"/>
    </cofactor>
    <text evidence="15">Binds 1 Mg(2+) ion per subunit.</text>
</comment>
<evidence type="ECO:0000256" key="3">
    <source>
        <dbReference type="ARBA" id="ARBA00022741"/>
    </source>
</evidence>
<feature type="compositionally biased region" description="Basic and acidic residues" evidence="17">
    <location>
        <begin position="1"/>
        <end position="17"/>
    </location>
</feature>
<feature type="binding site" evidence="15">
    <location>
        <position position="985"/>
    </location>
    <ligand>
        <name>Mg(2+)</name>
        <dbReference type="ChEBI" id="CHEBI:18420"/>
    </ligand>
</feature>
<reference evidence="20 21" key="1">
    <citation type="submission" date="2020-07" db="EMBL/GenBank/DDBJ databases">
        <title>Sequencing the genomes of 1000 actinobacteria strains.</title>
        <authorList>
            <person name="Klenk H.-P."/>
        </authorList>
    </citation>
    <scope>NUCLEOTIDE SEQUENCE [LARGE SCALE GENOMIC DNA]</scope>
    <source>
        <strain evidence="20 21">DSM 19087</strain>
    </source>
</reference>
<feature type="region of interest" description="Disordered" evidence="17">
    <location>
        <begin position="1"/>
        <end position="20"/>
    </location>
</feature>
<evidence type="ECO:0000256" key="7">
    <source>
        <dbReference type="ARBA" id="ARBA00022839"/>
    </source>
</evidence>
<dbReference type="PROSITE" id="PS51217">
    <property type="entry name" value="UVRD_HELICASE_CTER"/>
    <property type="match status" value="1"/>
</dbReference>
<evidence type="ECO:0000256" key="11">
    <source>
        <dbReference type="ARBA" id="ARBA00023204"/>
    </source>
</evidence>
<gene>
    <name evidence="15" type="primary">recB</name>
    <name evidence="20" type="ORF">BJ975_001054</name>
</gene>
<dbReference type="HAMAP" id="MF_01485">
    <property type="entry name" value="RecB"/>
    <property type="match status" value="1"/>
</dbReference>
<evidence type="ECO:0000256" key="6">
    <source>
        <dbReference type="ARBA" id="ARBA00022806"/>
    </source>
</evidence>
<feature type="binding site" evidence="15">
    <location>
        <position position="853"/>
    </location>
    <ligand>
        <name>Mg(2+)</name>
        <dbReference type="ChEBI" id="CHEBI:18420"/>
    </ligand>
</feature>
<dbReference type="EC" id="5.6.2.4" evidence="15"/>
<keyword evidence="11 15" id="KW-0234">DNA repair</keyword>
<evidence type="ECO:0000313" key="21">
    <source>
        <dbReference type="Proteomes" id="UP000587211"/>
    </source>
</evidence>
<keyword evidence="6 15" id="KW-0347">Helicase</keyword>
<keyword evidence="4 15" id="KW-0227">DNA damage</keyword>
<dbReference type="PANTHER" id="PTHR11070">
    <property type="entry name" value="UVRD / RECB / PCRA DNA HELICASE FAMILY MEMBER"/>
    <property type="match status" value="1"/>
</dbReference>
<keyword evidence="1 15" id="KW-0540">Nuclease</keyword>
<evidence type="ECO:0000256" key="14">
    <source>
        <dbReference type="ARBA" id="ARBA00048988"/>
    </source>
</evidence>
<evidence type="ECO:0000256" key="15">
    <source>
        <dbReference type="HAMAP-Rule" id="MF_01485"/>
    </source>
</evidence>
<comment type="catalytic activity">
    <reaction evidence="15">
        <text>Exonucleolytic cleavage (in the presence of ATP) in either 5'- to 3'- or 3'- to 5'-direction to yield 5'-phosphooligonucleotides.</text>
        <dbReference type="EC" id="3.1.11.5"/>
    </reaction>
</comment>
<dbReference type="InterPro" id="IPR011604">
    <property type="entry name" value="PDDEXK-like_dom_sf"/>
</dbReference>
<dbReference type="EC" id="3.1.11.5" evidence="15"/>
<dbReference type="InterPro" id="IPR014016">
    <property type="entry name" value="UvrD-like_ATP-bd"/>
</dbReference>
<dbReference type="GO" id="GO:0008854">
    <property type="term" value="F:exodeoxyribonuclease V activity"/>
    <property type="evidence" value="ECO:0007669"/>
    <property type="project" value="UniProtKB-EC"/>
</dbReference>
<evidence type="ECO:0000259" key="19">
    <source>
        <dbReference type="PROSITE" id="PS51217"/>
    </source>
</evidence>
<dbReference type="Gene3D" id="3.90.320.10">
    <property type="match status" value="1"/>
</dbReference>
<feature type="domain" description="UvrD-like helicase ATP-binding" evidence="18">
    <location>
        <begin position="10"/>
        <end position="338"/>
    </location>
</feature>
<dbReference type="SUPFAM" id="SSF52980">
    <property type="entry name" value="Restriction endonuclease-like"/>
    <property type="match status" value="1"/>
</dbReference>
<dbReference type="InterPro" id="IPR000212">
    <property type="entry name" value="DNA_helicase_UvrD/REP"/>
</dbReference>
<dbReference type="PROSITE" id="PS51198">
    <property type="entry name" value="UVRD_HELICASE_ATP_BIND"/>
    <property type="match status" value="1"/>
</dbReference>
<evidence type="ECO:0000256" key="16">
    <source>
        <dbReference type="PROSITE-ProRule" id="PRU00560"/>
    </source>
</evidence>
<dbReference type="PANTHER" id="PTHR11070:SF23">
    <property type="entry name" value="RECBCD ENZYME SUBUNIT RECB"/>
    <property type="match status" value="1"/>
</dbReference>
<feature type="region of interest" description="DNA-binding and helicase activity, interacts with RecC" evidence="15">
    <location>
        <begin position="1"/>
        <end position="762"/>
    </location>
</feature>
<dbReference type="InterPro" id="IPR004586">
    <property type="entry name" value="RecB"/>
</dbReference>
<comment type="miscellaneous">
    <text evidence="15">In the RecBCD complex, RecB has a slow 3'-5' helicase, an exonuclease activity and loads RecA onto ssDNA, RecD has a fast 5'-3' helicase activity, while RecC stimulates the ATPase and processivity of the RecB helicase and contributes to recognition of the Chi site.</text>
</comment>
<dbReference type="InterPro" id="IPR011335">
    <property type="entry name" value="Restrct_endonuc-II-like"/>
</dbReference>
<sequence>MTTPPADDRPTDLRPFDIADPLPSGTTLLEASAGTGKTWTIGALVSRYVAEGVVTLPELLVITFGRAASREMRERVRDQLVAAEAALADPAAHRDGDDPLLALLVDVPEAERAARRARLRAALADFDGATIATTHQFCQTVLRSLGTAGDSDGSAELTDDLTELVDQIVDDLYVAKYANEDGPALSHGQARTLAQAVVSDPHAALVPVEADPDSPAGVRVRFAHAVRRRLDQRKRELGLLDYDDLLKRLETVLEDPDSPARALMRSRWRVVLVDEFQDTDPVQWNVLDRAFSGAATLVLIGDPKQAIYAFRGGDVHTYLRAAATATERRTLPVNWRSDAPLVDALGATFAGAQLGHPDIAVRPVRARHAGSRLVGLPHPAAFRLRVLDREDADEPERDLPVAAARERIVEDLALDVAEALASGATYDSGSEVRPLAAGDIAVLVATGVEADLVRRTFARHGIPAVLGGGSNVLVSQAADDWLTLLEAMESPQRSGLVRAAGLTDLLGHDAATLVAGGDRLTDALATRVRDLADLLGARGVAAVVESLTDEVFAARILARPDGYRRMTDLRHVAHLLHEVALRERLGLSGLVQWLRRKRAETGESAELTRRLDSDAKAVQVLTIHASKGLEFPVVHLPFLFNRWRPDRDERPRFHDASGARILDVGGPGSPDFAAHSRAAQTEDAGEVLRLAYVAMTRAKSQLVAWWAPTRDARNSGLHRLLFRPDPARPEVPDEVPAPDDPTAWSVLRGWHERGGPELERVDARTVPATAPRDEPADLAVRTFDRGLDTMWRRTSYSGLIRAEQEAAPHAGTEPDAEGTTDEIDLPVVATDRDERPSPMADLPKGATFGSLVHAVLEEVDVTAADLRAELEERVLEQIALWPVELDVDATVAAFEAILTTPLGPLADDLDLATVLAERQFKELDFELPLGGGDHPVATIGRLGQLADLLEQHLPADDPLRPFADRLRAPALADQPLRGYLTGSIDLALRLPSGRFLVVDHKTNWLGAPDAPLTIGGYRPDALATAMNSGTYPLQALLYAVVLHRFLRWRVRGYDPQEHLGGVLYLYVRGMVGADAPRVDGVPYGVFSWRPPTGLVLALSDLLDGTTREEAS</sequence>
<comment type="catalytic activity">
    <reaction evidence="13 15">
        <text>Couples ATP hydrolysis with the unwinding of duplex DNA by translocating in the 3'-5' direction.</text>
        <dbReference type="EC" id="5.6.2.4"/>
    </reaction>
</comment>
<comment type="function">
    <text evidence="15">A helicase/nuclease that prepares dsDNA breaks (DSB) for recombinational DNA repair. Binds to DSBs and unwinds DNA via a highly rapid and processive ATP-dependent bidirectional helicase activity. Unwinds dsDNA until it encounters a Chi (crossover hotspot instigator) sequence from the 3' direction. Cuts ssDNA a few nucleotides 3' to the Chi site. The properties and activities of the enzyme are changed at Chi. The Chi-altered holoenzyme produces a long 3'-ssDNA overhang and facilitates RecA-binding to the ssDNA for homologous DNA recombination and repair. Holoenzyme degrades any linearized DNA that is unable to undergo homologous recombination. In the holoenzyme this subunit contributes ATPase, 3'-5' helicase, exonuclease activity and loads RecA onto ssDNA.</text>
</comment>
<keyword evidence="2 15" id="KW-0479">Metal-binding</keyword>
<dbReference type="Proteomes" id="UP000587211">
    <property type="component" value="Unassembled WGS sequence"/>
</dbReference>
<feature type="binding site" evidence="16">
    <location>
        <begin position="31"/>
        <end position="38"/>
    </location>
    <ligand>
        <name>ATP</name>
        <dbReference type="ChEBI" id="CHEBI:30616"/>
    </ligand>
</feature>
<protein>
    <recommendedName>
        <fullName evidence="15">RecBCD enzyme subunit RecB</fullName>
        <ecNumber evidence="15">3.1.11.5</ecNumber>
        <ecNumber evidence="15">5.6.2.4</ecNumber>
    </recommendedName>
    <alternativeName>
        <fullName evidence="15">DNA 3'-5' helicase subunit RecB</fullName>
    </alternativeName>
    <alternativeName>
        <fullName evidence="15">Exonuclease V subunit RecB</fullName>
        <shortName evidence="15">ExoV subunit RecB</shortName>
    </alternativeName>
    <alternativeName>
        <fullName evidence="15">Helicase/nuclease RecBCD subunit RecB</fullName>
    </alternativeName>
</protein>
<comment type="domain">
    <text evidence="15">The N-terminal DNA-binding domain is a ssDNA-dependent ATPase and has ATP-dependent 3'-5' helicase function. This domain interacts with RecC.</text>
</comment>
<dbReference type="Gene3D" id="1.10.486.10">
    <property type="entry name" value="PCRA, domain 4"/>
    <property type="match status" value="1"/>
</dbReference>
<evidence type="ECO:0000256" key="2">
    <source>
        <dbReference type="ARBA" id="ARBA00022723"/>
    </source>
</evidence>
<organism evidence="20 21">
    <name type="scientific">Aeromicrobium tamlense</name>
    <dbReference type="NCBI Taxonomy" id="375541"/>
    <lineage>
        <taxon>Bacteria</taxon>
        <taxon>Bacillati</taxon>
        <taxon>Actinomycetota</taxon>
        <taxon>Actinomycetes</taxon>
        <taxon>Propionibacteriales</taxon>
        <taxon>Nocardioidaceae</taxon>
        <taxon>Aeromicrobium</taxon>
    </lineage>
</organism>
<dbReference type="InterPro" id="IPR014017">
    <property type="entry name" value="DNA_helicase_UvrD-like_C"/>
</dbReference>
<comment type="domain">
    <text evidence="15">The C-terminal domain has nuclease activity and interacts with RecD. It interacts with RecA, facilitating its loading onto ssDNA.</text>
</comment>
<keyword evidence="3 15" id="KW-0547">Nucleotide-binding</keyword>